<dbReference type="PROSITE" id="PS50293">
    <property type="entry name" value="TPR_REGION"/>
    <property type="match status" value="1"/>
</dbReference>
<name>A0ABS8C3S4_9ALTE</name>
<evidence type="ECO:0000256" key="3">
    <source>
        <dbReference type="ARBA" id="ARBA00023125"/>
    </source>
</evidence>
<dbReference type="SMART" id="SM00028">
    <property type="entry name" value="TPR"/>
    <property type="match status" value="5"/>
</dbReference>
<dbReference type="Proteomes" id="UP000633814">
    <property type="component" value="Unassembled WGS sequence"/>
</dbReference>
<evidence type="ECO:0000313" key="8">
    <source>
        <dbReference type="EMBL" id="MCB5226961.1"/>
    </source>
</evidence>
<keyword evidence="6" id="KW-0472">Membrane</keyword>
<keyword evidence="3 5" id="KW-0238">DNA-binding</keyword>
<evidence type="ECO:0000256" key="5">
    <source>
        <dbReference type="PROSITE-ProRule" id="PRU01091"/>
    </source>
</evidence>
<keyword evidence="1" id="KW-0677">Repeat</keyword>
<dbReference type="PANTHER" id="PTHR12558">
    <property type="entry name" value="CELL DIVISION CYCLE 16,23,27"/>
    <property type="match status" value="1"/>
</dbReference>
<keyword evidence="6" id="KW-1133">Transmembrane helix</keyword>
<dbReference type="PROSITE" id="PS50005">
    <property type="entry name" value="TPR"/>
    <property type="match status" value="2"/>
</dbReference>
<evidence type="ECO:0000256" key="2">
    <source>
        <dbReference type="ARBA" id="ARBA00022803"/>
    </source>
</evidence>
<feature type="repeat" description="TPR" evidence="4">
    <location>
        <begin position="512"/>
        <end position="545"/>
    </location>
</feature>
<sequence>MDNQDKLLITTNPPDVELTAQTLQAGFCLSDITVLPEKGFVVVNGEYRHLSAKAFEVLLQLALHAEEIVPQQQILLAVWADADAPKANLTHAISEIRHVLGDHKECPVFIQTLPRRGYRLLTPLQSQPTPSVANAPPLIERRSQTVVVNRHWSWLMSLFRGSRLFSVSVAFLVSVWLFIQVMAITFPLMNISATGMKLTLLVLLVGFPVVLLITWVGDLRERKRRMALSNNPKQRQFWRRQLAVDLGFLLLSFTAVWLLGRSIKLAIDDDVQQAPAIVQQTVALGPIANSLAILPFQLQHGSKLADYLLSGIRDELVYSLTQLNQFPVLADRAMQNISTDLSYQQLADQLRVEYVLEGRMQIVDEQFQLAISLVETATGMQRWSTRLAQPEQALPTLQRDLHRQVQNALVLVMPQVSVSLTGRDYQITNNFKAFDAYMQAQQQLKKYDDLASLDTAEQLLLQALKEDADFALASASLCKVHLDKYALTRHIEEFDLANTACQHAAGLAVNQAEVYSALGELYRLRGQYPEAIAQYEQALAVNSRWVDAITGKARVLSAKEQSQEAELLFNQAIELEPGYWQNYMHYGRFLYDNANFAAAARRFEQASRLKPGSTDVLNSLAAAWFLSGQFQQAITVWQQVVELSPVSLSFSNLGTALYFAGDYLQAEQFYRQALAVSPADYTIWTNLADVLDVQADRQQEALGLYQRALSLAQGNLVINAQAQPLLSQISRLQAELQQCEQAFDTEQQLLVSNLTDFYVFYDLAIANFTCQRALQGITYLQQAIDFGYPASLVAADPKIPHEISSRRSGNAVSINQHEGIYR</sequence>
<evidence type="ECO:0000256" key="1">
    <source>
        <dbReference type="ARBA" id="ARBA00022737"/>
    </source>
</evidence>
<dbReference type="SUPFAM" id="SSF46894">
    <property type="entry name" value="C-terminal effector domain of the bipartite response regulators"/>
    <property type="match status" value="1"/>
</dbReference>
<dbReference type="InterPro" id="IPR016032">
    <property type="entry name" value="Sig_transdc_resp-reg_C-effctor"/>
</dbReference>
<keyword evidence="6" id="KW-0812">Transmembrane</keyword>
<dbReference type="SMART" id="SM00862">
    <property type="entry name" value="Trans_reg_C"/>
    <property type="match status" value="1"/>
</dbReference>
<dbReference type="Pfam" id="PF07719">
    <property type="entry name" value="TPR_2"/>
    <property type="match status" value="1"/>
</dbReference>
<dbReference type="InterPro" id="IPR011990">
    <property type="entry name" value="TPR-like_helical_dom_sf"/>
</dbReference>
<feature type="domain" description="OmpR/PhoB-type" evidence="7">
    <location>
        <begin position="20"/>
        <end position="122"/>
    </location>
</feature>
<dbReference type="SUPFAM" id="SSF48452">
    <property type="entry name" value="TPR-like"/>
    <property type="match status" value="2"/>
</dbReference>
<dbReference type="InterPro" id="IPR001867">
    <property type="entry name" value="OmpR/PhoB-type_DNA-bd"/>
</dbReference>
<keyword evidence="9" id="KW-1185">Reference proteome</keyword>
<dbReference type="PANTHER" id="PTHR12558:SF13">
    <property type="entry name" value="CELL DIVISION CYCLE PROTEIN 27 HOMOLOG"/>
    <property type="match status" value="1"/>
</dbReference>
<reference evidence="8 9" key="1">
    <citation type="submission" date="2021-10" db="EMBL/GenBank/DDBJ databases">
        <title>Alishewanella koreense sp. nov. isolated from seawater of southwestern coast in South Korea and the proposal for the reclassification of Rheinheimera perlucida and Rheinheimera tuosuensis as Arsukibacterium perlucida and Arsukibacterium tuosuensis.</title>
        <authorList>
            <person name="Kim K.H."/>
            <person name="Ruan W."/>
            <person name="Kim K.R."/>
            <person name="Baek J.H."/>
            <person name="Jeon C.O."/>
        </authorList>
    </citation>
    <scope>NUCLEOTIDE SEQUENCE [LARGE SCALE GENOMIC DNA]</scope>
    <source>
        <strain evidence="8 9">16-MA</strain>
    </source>
</reference>
<dbReference type="PROSITE" id="PS51755">
    <property type="entry name" value="OMPR_PHOB"/>
    <property type="match status" value="1"/>
</dbReference>
<evidence type="ECO:0000256" key="6">
    <source>
        <dbReference type="SAM" id="Phobius"/>
    </source>
</evidence>
<dbReference type="InterPro" id="IPR036388">
    <property type="entry name" value="WH-like_DNA-bd_sf"/>
</dbReference>
<proteinExistence type="predicted"/>
<dbReference type="CDD" id="cd00383">
    <property type="entry name" value="trans_reg_C"/>
    <property type="match status" value="1"/>
</dbReference>
<evidence type="ECO:0000313" key="9">
    <source>
        <dbReference type="Proteomes" id="UP000633814"/>
    </source>
</evidence>
<feature type="DNA-binding region" description="OmpR/PhoB-type" evidence="5">
    <location>
        <begin position="20"/>
        <end position="122"/>
    </location>
</feature>
<protein>
    <submittedName>
        <fullName evidence="8">Tetratricopeptide repeat protein</fullName>
    </submittedName>
</protein>
<dbReference type="Pfam" id="PF13432">
    <property type="entry name" value="TPR_16"/>
    <property type="match status" value="2"/>
</dbReference>
<dbReference type="RefSeq" id="WP_226751026.1">
    <property type="nucleotide sequence ID" value="NZ_JAEINI020000005.1"/>
</dbReference>
<evidence type="ECO:0000256" key="4">
    <source>
        <dbReference type="PROSITE-ProRule" id="PRU00339"/>
    </source>
</evidence>
<dbReference type="EMBL" id="JAEINI020000005">
    <property type="protein sequence ID" value="MCB5226961.1"/>
    <property type="molecule type" value="Genomic_DNA"/>
</dbReference>
<gene>
    <name evidence="8" type="ORF">JAO78_009060</name>
</gene>
<dbReference type="Gene3D" id="1.10.10.10">
    <property type="entry name" value="Winged helix-like DNA-binding domain superfamily/Winged helix DNA-binding domain"/>
    <property type="match status" value="1"/>
</dbReference>
<feature type="transmembrane region" description="Helical" evidence="6">
    <location>
        <begin position="164"/>
        <end position="186"/>
    </location>
</feature>
<feature type="transmembrane region" description="Helical" evidence="6">
    <location>
        <begin position="242"/>
        <end position="260"/>
    </location>
</feature>
<comment type="caution">
    <text evidence="8">The sequence shown here is derived from an EMBL/GenBank/DDBJ whole genome shotgun (WGS) entry which is preliminary data.</text>
</comment>
<feature type="transmembrane region" description="Helical" evidence="6">
    <location>
        <begin position="198"/>
        <end position="216"/>
    </location>
</feature>
<organism evidence="8 9">
    <name type="scientific">Alishewanella maricola</name>
    <dbReference type="NCBI Taxonomy" id="2795740"/>
    <lineage>
        <taxon>Bacteria</taxon>
        <taxon>Pseudomonadati</taxon>
        <taxon>Pseudomonadota</taxon>
        <taxon>Gammaproteobacteria</taxon>
        <taxon>Alteromonadales</taxon>
        <taxon>Alteromonadaceae</taxon>
        <taxon>Alishewanella</taxon>
    </lineage>
</organism>
<evidence type="ECO:0000259" key="7">
    <source>
        <dbReference type="PROSITE" id="PS51755"/>
    </source>
</evidence>
<dbReference type="Gene3D" id="1.25.40.10">
    <property type="entry name" value="Tetratricopeptide repeat domain"/>
    <property type="match status" value="2"/>
</dbReference>
<dbReference type="Pfam" id="PF00486">
    <property type="entry name" value="Trans_reg_C"/>
    <property type="match status" value="1"/>
</dbReference>
<dbReference type="InterPro" id="IPR013105">
    <property type="entry name" value="TPR_2"/>
</dbReference>
<keyword evidence="2 4" id="KW-0802">TPR repeat</keyword>
<dbReference type="InterPro" id="IPR019734">
    <property type="entry name" value="TPR_rpt"/>
</dbReference>
<accession>A0ABS8C3S4</accession>
<feature type="repeat" description="TPR" evidence="4">
    <location>
        <begin position="647"/>
        <end position="680"/>
    </location>
</feature>